<gene>
    <name evidence="2" type="ORF">ILEXP_LOCUS58472</name>
</gene>
<feature type="region of interest" description="Disordered" evidence="1">
    <location>
        <begin position="141"/>
        <end position="165"/>
    </location>
</feature>
<organism evidence="2 3">
    <name type="scientific">Ilex paraguariensis</name>
    <name type="common">yerba mate</name>
    <dbReference type="NCBI Taxonomy" id="185542"/>
    <lineage>
        <taxon>Eukaryota</taxon>
        <taxon>Viridiplantae</taxon>
        <taxon>Streptophyta</taxon>
        <taxon>Embryophyta</taxon>
        <taxon>Tracheophyta</taxon>
        <taxon>Spermatophyta</taxon>
        <taxon>Magnoliopsida</taxon>
        <taxon>eudicotyledons</taxon>
        <taxon>Gunneridae</taxon>
        <taxon>Pentapetalae</taxon>
        <taxon>asterids</taxon>
        <taxon>campanulids</taxon>
        <taxon>Aquifoliales</taxon>
        <taxon>Aquifoliaceae</taxon>
        <taxon>Ilex</taxon>
    </lineage>
</organism>
<feature type="non-terminal residue" evidence="2">
    <location>
        <position position="165"/>
    </location>
</feature>
<sequence length="165" mass="16901">MEADGDAILGGLGDASLMCGERWAGGRETVGAGRCGLNVLGDGGGLGSMREGDARAVDTGWEGVDAGLGNTNQGIDELKRKLGDNGELGDDRHSSHLIHGRPRWGVIHRPGGDTGGLLFSRHGSADASGFSVRPRDGACPNGGALKDAIRGFPQGKRIAKGDDSK</sequence>
<comment type="caution">
    <text evidence="2">The sequence shown here is derived from an EMBL/GenBank/DDBJ whole genome shotgun (WGS) entry which is preliminary data.</text>
</comment>
<dbReference type="AlphaFoldDB" id="A0ABC8V3D3"/>
<reference evidence="2 3" key="1">
    <citation type="submission" date="2024-02" db="EMBL/GenBank/DDBJ databases">
        <authorList>
            <person name="Vignale AGUSTIN F."/>
            <person name="Sosa J E."/>
            <person name="Modenutti C."/>
        </authorList>
    </citation>
    <scope>NUCLEOTIDE SEQUENCE [LARGE SCALE GENOMIC DNA]</scope>
</reference>
<name>A0ABC8V3D3_9AQUA</name>
<dbReference type="Proteomes" id="UP001642360">
    <property type="component" value="Unassembled WGS sequence"/>
</dbReference>
<dbReference type="EMBL" id="CAUOFW020010180">
    <property type="protein sequence ID" value="CAK9187861.1"/>
    <property type="molecule type" value="Genomic_DNA"/>
</dbReference>
<protein>
    <submittedName>
        <fullName evidence="2">Uncharacterized protein</fullName>
    </submittedName>
</protein>
<evidence type="ECO:0000313" key="3">
    <source>
        <dbReference type="Proteomes" id="UP001642360"/>
    </source>
</evidence>
<evidence type="ECO:0000256" key="1">
    <source>
        <dbReference type="SAM" id="MobiDB-lite"/>
    </source>
</evidence>
<evidence type="ECO:0000313" key="2">
    <source>
        <dbReference type="EMBL" id="CAK9187861.1"/>
    </source>
</evidence>
<accession>A0ABC8V3D3</accession>
<proteinExistence type="predicted"/>
<keyword evidence="3" id="KW-1185">Reference proteome</keyword>